<gene>
    <name evidence="2" type="ORF">chiPu_0024888</name>
</gene>
<proteinExistence type="predicted"/>
<protein>
    <submittedName>
        <fullName evidence="2">Uncharacterized protein</fullName>
    </submittedName>
</protein>
<dbReference type="InterPro" id="IPR000900">
    <property type="entry name" value="Nebulin_repeat"/>
</dbReference>
<evidence type="ECO:0000313" key="3">
    <source>
        <dbReference type="Proteomes" id="UP000287033"/>
    </source>
</evidence>
<accession>A0A401TDH2</accession>
<evidence type="ECO:0000313" key="2">
    <source>
        <dbReference type="EMBL" id="GCC40698.1"/>
    </source>
</evidence>
<reference evidence="2 3" key="1">
    <citation type="journal article" date="2018" name="Nat. Ecol. Evol.">
        <title>Shark genomes provide insights into elasmobranch evolution and the origin of vertebrates.</title>
        <authorList>
            <person name="Hara Y"/>
            <person name="Yamaguchi K"/>
            <person name="Onimaru K"/>
            <person name="Kadota M"/>
            <person name="Koyanagi M"/>
            <person name="Keeley SD"/>
            <person name="Tatsumi K"/>
            <person name="Tanaka K"/>
            <person name="Motone F"/>
            <person name="Kageyama Y"/>
            <person name="Nozu R"/>
            <person name="Adachi N"/>
            <person name="Nishimura O"/>
            <person name="Nakagawa R"/>
            <person name="Tanegashima C"/>
            <person name="Kiyatake I"/>
            <person name="Matsumoto R"/>
            <person name="Murakumo K"/>
            <person name="Nishida K"/>
            <person name="Terakita A"/>
            <person name="Kuratani S"/>
            <person name="Sato K"/>
            <person name="Hyodo S Kuraku.S."/>
        </authorList>
    </citation>
    <scope>NUCLEOTIDE SEQUENCE [LARGE SCALE GENOMIC DNA]</scope>
</reference>
<dbReference type="GO" id="GO:0005737">
    <property type="term" value="C:cytoplasm"/>
    <property type="evidence" value="ECO:0007669"/>
    <property type="project" value="UniProtKB-ARBA"/>
</dbReference>
<comment type="caution">
    <text evidence="2">The sequence shown here is derived from an EMBL/GenBank/DDBJ whole genome shotgun (WGS) entry which is preliminary data.</text>
</comment>
<dbReference type="AlphaFoldDB" id="A0A401TDH2"/>
<dbReference type="EMBL" id="BEZZ01048174">
    <property type="protein sequence ID" value="GCC40698.1"/>
    <property type="molecule type" value="Genomic_DNA"/>
</dbReference>
<organism evidence="2 3">
    <name type="scientific">Chiloscyllium punctatum</name>
    <name type="common">Brownbanded bambooshark</name>
    <name type="synonym">Hemiscyllium punctatum</name>
    <dbReference type="NCBI Taxonomy" id="137246"/>
    <lineage>
        <taxon>Eukaryota</taxon>
        <taxon>Metazoa</taxon>
        <taxon>Chordata</taxon>
        <taxon>Craniata</taxon>
        <taxon>Vertebrata</taxon>
        <taxon>Chondrichthyes</taxon>
        <taxon>Elasmobranchii</taxon>
        <taxon>Galeomorphii</taxon>
        <taxon>Galeoidea</taxon>
        <taxon>Orectolobiformes</taxon>
        <taxon>Hemiscylliidae</taxon>
        <taxon>Chiloscyllium</taxon>
    </lineage>
</organism>
<dbReference type="Proteomes" id="UP000287033">
    <property type="component" value="Unassembled WGS sequence"/>
</dbReference>
<keyword evidence="1" id="KW-0677">Repeat</keyword>
<dbReference type="Pfam" id="PF00880">
    <property type="entry name" value="Nebulin"/>
    <property type="match status" value="1"/>
</dbReference>
<sequence>MLLHMRSVKDKISDLKYKENYERNKSDCNIHGDAFSIRAAKSAYKNTTN</sequence>
<evidence type="ECO:0000256" key="1">
    <source>
        <dbReference type="ARBA" id="ARBA00022737"/>
    </source>
</evidence>
<dbReference type="STRING" id="137246.A0A401TDH2"/>
<keyword evidence="3" id="KW-1185">Reference proteome</keyword>
<dbReference type="PROSITE" id="PS51216">
    <property type="entry name" value="NEBULIN"/>
    <property type="match status" value="1"/>
</dbReference>
<name>A0A401TDH2_CHIPU</name>
<feature type="non-terminal residue" evidence="2">
    <location>
        <position position="49"/>
    </location>
</feature>